<keyword evidence="1" id="KW-0479">Metal-binding</keyword>
<dbReference type="PANTHER" id="PTHR12320:SF1">
    <property type="entry name" value="PROTEIN PHOSPHATASE PTC7 HOMOLOG"/>
    <property type="match status" value="1"/>
</dbReference>
<proteinExistence type="inferred from homology"/>
<reference evidence="2" key="1">
    <citation type="journal article" date="2011" name="PLoS Biol.">
        <title>Gene gain and loss during evolution of obligate parasitism in the white rust pathogen of Arabidopsis thaliana.</title>
        <authorList>
            <person name="Kemen E."/>
            <person name="Gardiner A."/>
            <person name="Schultz-Larsen T."/>
            <person name="Kemen A.C."/>
            <person name="Balmuth A.L."/>
            <person name="Robert-Seilaniantz A."/>
            <person name="Bailey K."/>
            <person name="Holub E."/>
            <person name="Studholme D.J."/>
            <person name="Maclean D."/>
            <person name="Jones J.D."/>
        </authorList>
    </citation>
    <scope>NUCLEOTIDE SEQUENCE</scope>
</reference>
<dbReference type="InterPro" id="IPR039123">
    <property type="entry name" value="PPTC7"/>
</dbReference>
<dbReference type="GO" id="GO:0046872">
    <property type="term" value="F:metal ion binding"/>
    <property type="evidence" value="ECO:0007669"/>
    <property type="project" value="UniProtKB-UniRule"/>
</dbReference>
<accession>F0WWW7</accession>
<sequence length="103" mass="11023">MIPHPQKQATGGEDAHFLSDIMVGVADGVGGWARKGIDAGEYSRSLMKMVQKTIVSIPKEVEKLPSPLQLLSFAHKKVQSMGSSTACIVQLDGMNCSPSIKLI</sequence>
<reference evidence="2" key="2">
    <citation type="submission" date="2011-02" db="EMBL/GenBank/DDBJ databases">
        <authorList>
            <person name="MacLean D."/>
        </authorList>
    </citation>
    <scope>NUCLEOTIDE SEQUENCE</scope>
</reference>
<evidence type="ECO:0000256" key="1">
    <source>
        <dbReference type="RuleBase" id="RU366020"/>
    </source>
</evidence>
<evidence type="ECO:0000313" key="2">
    <source>
        <dbReference type="EMBL" id="CCA25952.1"/>
    </source>
</evidence>
<comment type="catalytic activity">
    <reaction evidence="1">
        <text>O-phospho-L-threonyl-[protein] + H2O = L-threonyl-[protein] + phosphate</text>
        <dbReference type="Rhea" id="RHEA:47004"/>
        <dbReference type="Rhea" id="RHEA-COMP:11060"/>
        <dbReference type="Rhea" id="RHEA-COMP:11605"/>
        <dbReference type="ChEBI" id="CHEBI:15377"/>
        <dbReference type="ChEBI" id="CHEBI:30013"/>
        <dbReference type="ChEBI" id="CHEBI:43474"/>
        <dbReference type="ChEBI" id="CHEBI:61977"/>
        <dbReference type="EC" id="3.1.3.16"/>
    </reaction>
</comment>
<dbReference type="AlphaFoldDB" id="F0WWW7"/>
<dbReference type="SUPFAM" id="SSF81606">
    <property type="entry name" value="PP2C-like"/>
    <property type="match status" value="1"/>
</dbReference>
<keyword evidence="1" id="KW-0464">Manganese</keyword>
<dbReference type="InterPro" id="IPR036457">
    <property type="entry name" value="PPM-type-like_dom_sf"/>
</dbReference>
<comment type="similarity">
    <text evidence="1">Belongs to the PP2C family.</text>
</comment>
<keyword evidence="1" id="KW-0460">Magnesium</keyword>
<dbReference type="EMBL" id="FR824380">
    <property type="protein sequence ID" value="CCA25952.1"/>
    <property type="molecule type" value="Genomic_DNA"/>
</dbReference>
<organism evidence="2">
    <name type="scientific">Albugo laibachii Nc14</name>
    <dbReference type="NCBI Taxonomy" id="890382"/>
    <lineage>
        <taxon>Eukaryota</taxon>
        <taxon>Sar</taxon>
        <taxon>Stramenopiles</taxon>
        <taxon>Oomycota</taxon>
        <taxon>Peronosporomycetes</taxon>
        <taxon>Albuginales</taxon>
        <taxon>Albuginaceae</taxon>
        <taxon>Albugo</taxon>
    </lineage>
</organism>
<dbReference type="HOGENOM" id="CLU_2268860_0_0_1"/>
<comment type="cofactor">
    <cofactor evidence="1">
        <name>Mn(2+)</name>
        <dbReference type="ChEBI" id="CHEBI:29035"/>
    </cofactor>
</comment>
<gene>
    <name evidence="2" type="primary">AlNc14C335G10728</name>
    <name evidence="2" type="ORF">ALNC14_120960</name>
</gene>
<name>F0WWW7_9STRA</name>
<dbReference type="GO" id="GO:0004722">
    <property type="term" value="F:protein serine/threonine phosphatase activity"/>
    <property type="evidence" value="ECO:0007669"/>
    <property type="project" value="UniProtKB-EC"/>
</dbReference>
<comment type="catalytic activity">
    <reaction evidence="1">
        <text>O-phospho-L-seryl-[protein] + H2O = L-seryl-[protein] + phosphate</text>
        <dbReference type="Rhea" id="RHEA:20629"/>
        <dbReference type="Rhea" id="RHEA-COMP:9863"/>
        <dbReference type="Rhea" id="RHEA-COMP:11604"/>
        <dbReference type="ChEBI" id="CHEBI:15377"/>
        <dbReference type="ChEBI" id="CHEBI:29999"/>
        <dbReference type="ChEBI" id="CHEBI:43474"/>
        <dbReference type="ChEBI" id="CHEBI:83421"/>
        <dbReference type="EC" id="3.1.3.16"/>
    </reaction>
</comment>
<keyword evidence="1" id="KW-0378">Hydrolase</keyword>
<dbReference type="PANTHER" id="PTHR12320">
    <property type="entry name" value="PROTEIN PHOSPHATASE 2C"/>
    <property type="match status" value="1"/>
</dbReference>
<keyword evidence="1" id="KW-0904">Protein phosphatase</keyword>
<dbReference type="EC" id="3.1.3.16" evidence="1"/>
<protein>
    <recommendedName>
        <fullName evidence="1">Protein phosphatase</fullName>
        <ecNumber evidence="1">3.1.3.16</ecNumber>
    </recommendedName>
</protein>
<comment type="cofactor">
    <cofactor evidence="1">
        <name>Mg(2+)</name>
        <dbReference type="ChEBI" id="CHEBI:18420"/>
    </cofactor>
</comment>